<feature type="chain" id="PRO_5003686844" evidence="1">
    <location>
        <begin position="19"/>
        <end position="172"/>
    </location>
</feature>
<dbReference type="STRING" id="869212.Turpa_3175"/>
<proteinExistence type="predicted"/>
<accession>I4B957</accession>
<feature type="signal peptide" evidence="1">
    <location>
        <begin position="1"/>
        <end position="18"/>
    </location>
</feature>
<protein>
    <submittedName>
        <fullName evidence="2">Uncharacterized protein</fullName>
    </submittedName>
</protein>
<dbReference type="KEGG" id="tpx:Turpa_3175"/>
<dbReference type="RefSeq" id="WP_014804314.1">
    <property type="nucleotide sequence ID" value="NC_018020.1"/>
</dbReference>
<dbReference type="PATRIC" id="fig|869212.3.peg.3204"/>
<organism evidence="2 3">
    <name type="scientific">Turneriella parva (strain ATCC BAA-1111 / DSM 21527 / NCTC 11395 / H)</name>
    <name type="common">Leptospira parva</name>
    <dbReference type="NCBI Taxonomy" id="869212"/>
    <lineage>
        <taxon>Bacteria</taxon>
        <taxon>Pseudomonadati</taxon>
        <taxon>Spirochaetota</taxon>
        <taxon>Spirochaetia</taxon>
        <taxon>Leptospirales</taxon>
        <taxon>Leptospiraceae</taxon>
        <taxon>Turneriella</taxon>
    </lineage>
</organism>
<dbReference type="Proteomes" id="UP000006048">
    <property type="component" value="Chromosome"/>
</dbReference>
<keyword evidence="3" id="KW-1185">Reference proteome</keyword>
<dbReference type="HOGENOM" id="CLU_1554627_0_0_12"/>
<reference evidence="2 3" key="1">
    <citation type="submission" date="2012-06" db="EMBL/GenBank/DDBJ databases">
        <title>The complete chromosome of genome of Turneriella parva DSM 21527.</title>
        <authorList>
            <consortium name="US DOE Joint Genome Institute (JGI-PGF)"/>
            <person name="Lucas S."/>
            <person name="Han J."/>
            <person name="Lapidus A."/>
            <person name="Bruce D."/>
            <person name="Goodwin L."/>
            <person name="Pitluck S."/>
            <person name="Peters L."/>
            <person name="Kyrpides N."/>
            <person name="Mavromatis K."/>
            <person name="Ivanova N."/>
            <person name="Mikhailova N."/>
            <person name="Chertkov O."/>
            <person name="Detter J.C."/>
            <person name="Tapia R."/>
            <person name="Han C."/>
            <person name="Land M."/>
            <person name="Hauser L."/>
            <person name="Markowitz V."/>
            <person name="Cheng J.-F."/>
            <person name="Hugenholtz P."/>
            <person name="Woyke T."/>
            <person name="Wu D."/>
            <person name="Gronow S."/>
            <person name="Wellnitz S."/>
            <person name="Brambilla E."/>
            <person name="Klenk H.-P."/>
            <person name="Eisen J.A."/>
        </authorList>
    </citation>
    <scope>NUCLEOTIDE SEQUENCE [LARGE SCALE GENOMIC DNA]</scope>
    <source>
        <strain evidence="3">ATCC BAA-1111 / DSM 21527 / NCTC 11395 / H</strain>
    </source>
</reference>
<gene>
    <name evidence="2" type="ordered locus">Turpa_3175</name>
</gene>
<dbReference type="AlphaFoldDB" id="I4B957"/>
<evidence type="ECO:0000256" key="1">
    <source>
        <dbReference type="SAM" id="SignalP"/>
    </source>
</evidence>
<name>I4B957_TURPD</name>
<dbReference type="EMBL" id="CP002959">
    <property type="protein sequence ID" value="AFM13814.1"/>
    <property type="molecule type" value="Genomic_DNA"/>
</dbReference>
<evidence type="ECO:0000313" key="2">
    <source>
        <dbReference type="EMBL" id="AFM13814.1"/>
    </source>
</evidence>
<keyword evidence="1" id="KW-0732">Signal</keyword>
<evidence type="ECO:0000313" key="3">
    <source>
        <dbReference type="Proteomes" id="UP000006048"/>
    </source>
</evidence>
<sequence length="172" mass="19031">MRFSPRVFGLLIATVALSAETGDAQLVVVTATGRIAAETRAFLMRRFSPIELKAQKPEPFYREKPQLPTPVCAESSWYLFSPTGSLAGHGCISDKRPAEAEREIRRAYVGVLAQRRPQRSANSEAIEAVIADAAAGLLPEARAKLKEIEGRQLSAEEQKLVRRLRLYLGRAR</sequence>